<dbReference type="InterPro" id="IPR011989">
    <property type="entry name" value="ARM-like"/>
</dbReference>
<dbReference type="InterPro" id="IPR011710">
    <property type="entry name" value="Coatomer_bsu_C"/>
</dbReference>
<dbReference type="Pfam" id="PF14806">
    <property type="entry name" value="Coatomer_b_Cpla"/>
    <property type="match status" value="1"/>
</dbReference>
<comment type="subcellular location">
    <subcellularLocation>
        <location evidence="10">Cytoplasm</location>
    </subcellularLocation>
    <subcellularLocation>
        <location evidence="1 10">Golgi apparatus membrane</location>
        <topology evidence="1 10">Peripheral membrane protein</topology>
        <orientation evidence="1 10">Cytoplasmic side</orientation>
    </subcellularLocation>
    <subcellularLocation>
        <location evidence="10">Cytoplasmic vesicle</location>
        <location evidence="10">COPI-coated vesicle membrane</location>
        <topology evidence="10">Peripheral membrane protein</topology>
        <orientation evidence="10">Cytoplasmic side</orientation>
    </subcellularLocation>
</comment>
<protein>
    <recommendedName>
        <fullName evidence="10">Coatomer subunit beta</fullName>
    </recommendedName>
    <alternativeName>
        <fullName evidence="10">Beta-coat protein</fullName>
    </alternativeName>
</protein>
<evidence type="ECO:0000256" key="3">
    <source>
        <dbReference type="ARBA" id="ARBA00022490"/>
    </source>
</evidence>
<evidence type="ECO:0000259" key="13">
    <source>
        <dbReference type="Pfam" id="PF07718"/>
    </source>
</evidence>
<proteinExistence type="predicted"/>
<comment type="caution">
    <text evidence="15">The sequence shown here is derived from an EMBL/GenBank/DDBJ whole genome shotgun (WGS) entry which is preliminary data.</text>
</comment>
<evidence type="ECO:0000256" key="7">
    <source>
        <dbReference type="ARBA" id="ARBA00023034"/>
    </source>
</evidence>
<dbReference type="FunCoup" id="A0A2V0PR00">
    <property type="interactions" value="2368"/>
</dbReference>
<keyword evidence="8 10" id="KW-0472">Membrane</keyword>
<dbReference type="PANTHER" id="PTHR10635:SF0">
    <property type="entry name" value="COATOMER SUBUNIT BETA"/>
    <property type="match status" value="1"/>
</dbReference>
<dbReference type="InterPro" id="IPR016024">
    <property type="entry name" value="ARM-type_fold"/>
</dbReference>
<evidence type="ECO:0000256" key="11">
    <source>
        <dbReference type="SAM" id="MobiDB-lite"/>
    </source>
</evidence>
<evidence type="ECO:0000256" key="1">
    <source>
        <dbReference type="ARBA" id="ARBA00004255"/>
    </source>
</evidence>
<keyword evidence="6 10" id="KW-0653">Protein transport</keyword>
<dbReference type="InterPro" id="IPR002553">
    <property type="entry name" value="Clathrin/coatomer_adapt-like_N"/>
</dbReference>
<dbReference type="Pfam" id="PF01602">
    <property type="entry name" value="Adaptin_N"/>
    <property type="match status" value="1"/>
</dbReference>
<dbReference type="GO" id="GO:0005198">
    <property type="term" value="F:structural molecule activity"/>
    <property type="evidence" value="ECO:0007669"/>
    <property type="project" value="InterPro"/>
</dbReference>
<evidence type="ECO:0000256" key="5">
    <source>
        <dbReference type="ARBA" id="ARBA00022892"/>
    </source>
</evidence>
<keyword evidence="4" id="KW-0677">Repeat</keyword>
<keyword evidence="9 10" id="KW-0968">Cytoplasmic vesicle</keyword>
<evidence type="ECO:0000259" key="12">
    <source>
        <dbReference type="Pfam" id="PF01602"/>
    </source>
</evidence>
<keyword evidence="3 10" id="KW-0963">Cytoplasm</keyword>
<feature type="domain" description="Coatomer beta subunit C-terminal" evidence="13">
    <location>
        <begin position="676"/>
        <end position="814"/>
    </location>
</feature>
<organism evidence="15 16">
    <name type="scientific">Raphidocelis subcapitata</name>
    <dbReference type="NCBI Taxonomy" id="307507"/>
    <lineage>
        <taxon>Eukaryota</taxon>
        <taxon>Viridiplantae</taxon>
        <taxon>Chlorophyta</taxon>
        <taxon>core chlorophytes</taxon>
        <taxon>Chlorophyceae</taxon>
        <taxon>CS clade</taxon>
        <taxon>Sphaeropleales</taxon>
        <taxon>Selenastraceae</taxon>
        <taxon>Raphidocelis</taxon>
    </lineage>
</organism>
<dbReference type="Pfam" id="PF07718">
    <property type="entry name" value="Coatamer_beta_C"/>
    <property type="match status" value="1"/>
</dbReference>
<dbReference type="SUPFAM" id="SSF48371">
    <property type="entry name" value="ARM repeat"/>
    <property type="match status" value="1"/>
</dbReference>
<comment type="function">
    <text evidence="10">The coatomer is a cytosolic protein complex that binds to dilysine motifs and reversibly associates with Golgi non-clathrin-coated vesicles, which further mediate biosynthetic protein transport from the ER, via the Golgi up to the trans Golgi network. Coatomer complex is required for budding from Golgi membranes, and is essential for the retrograde Golgi-to-ER transport of dilysine-tagged proteins.</text>
</comment>
<keyword evidence="7 10" id="KW-0333">Golgi apparatus</keyword>
<feature type="domain" description="Clathrin/coatomer adaptor adaptin-like N-terminal" evidence="12">
    <location>
        <begin position="23"/>
        <end position="479"/>
    </location>
</feature>
<dbReference type="PIRSF" id="PIRSF005727">
    <property type="entry name" value="Coatomer_beta_subunit"/>
    <property type="match status" value="1"/>
</dbReference>
<dbReference type="AlphaFoldDB" id="A0A2V0PR00"/>
<dbReference type="GO" id="GO:0006886">
    <property type="term" value="P:intracellular protein transport"/>
    <property type="evidence" value="ECO:0007669"/>
    <property type="project" value="InterPro"/>
</dbReference>
<keyword evidence="5 10" id="KW-0931">ER-Golgi transport</keyword>
<dbReference type="GO" id="GO:0000139">
    <property type="term" value="C:Golgi membrane"/>
    <property type="evidence" value="ECO:0007669"/>
    <property type="project" value="UniProtKB-SubCell"/>
</dbReference>
<evidence type="ECO:0000256" key="8">
    <source>
        <dbReference type="ARBA" id="ARBA00023136"/>
    </source>
</evidence>
<evidence type="ECO:0000259" key="14">
    <source>
        <dbReference type="Pfam" id="PF14806"/>
    </source>
</evidence>
<gene>
    <name evidence="15" type="ORF">Rsub_13360</name>
</gene>
<feature type="domain" description="Coatomer beta subunit appendage platform" evidence="14">
    <location>
        <begin position="821"/>
        <end position="947"/>
    </location>
</feature>
<dbReference type="GO" id="GO:0006888">
    <property type="term" value="P:endoplasmic reticulum to Golgi vesicle-mediated transport"/>
    <property type="evidence" value="ECO:0007669"/>
    <property type="project" value="TreeGrafter"/>
</dbReference>
<dbReference type="OrthoDB" id="10261439at2759"/>
<accession>A0A2V0PR00</accession>
<dbReference type="Gene3D" id="1.25.10.10">
    <property type="entry name" value="Leucine-rich Repeat Variant"/>
    <property type="match status" value="1"/>
</dbReference>
<evidence type="ECO:0000256" key="2">
    <source>
        <dbReference type="ARBA" id="ARBA00022448"/>
    </source>
</evidence>
<dbReference type="GO" id="GO:0030126">
    <property type="term" value="C:COPI vesicle coat"/>
    <property type="evidence" value="ECO:0007669"/>
    <property type="project" value="InterPro"/>
</dbReference>
<reference evidence="15 16" key="1">
    <citation type="journal article" date="2018" name="Sci. Rep.">
        <title>Raphidocelis subcapitata (=Pseudokirchneriella subcapitata) provides an insight into genome evolution and environmental adaptations in the Sphaeropleales.</title>
        <authorList>
            <person name="Suzuki S."/>
            <person name="Yamaguchi H."/>
            <person name="Nakajima N."/>
            <person name="Kawachi M."/>
        </authorList>
    </citation>
    <scope>NUCLEOTIDE SEQUENCE [LARGE SCALE GENOMIC DNA]</scope>
    <source>
        <strain evidence="15 16">NIES-35</strain>
    </source>
</reference>
<comment type="subunit">
    <text evidence="10">Oligomeric complex that consists of at least the alpha, beta, beta', gamma, delta, epsilon and zeta subunits.</text>
</comment>
<dbReference type="GO" id="GO:0006891">
    <property type="term" value="P:intra-Golgi vesicle-mediated transport"/>
    <property type="evidence" value="ECO:0007669"/>
    <property type="project" value="TreeGrafter"/>
</dbReference>
<evidence type="ECO:0000256" key="6">
    <source>
        <dbReference type="ARBA" id="ARBA00022927"/>
    </source>
</evidence>
<dbReference type="InParanoid" id="A0A2V0PR00"/>
<dbReference type="InterPro" id="IPR029446">
    <property type="entry name" value="COPB1_appendage_platform_dom"/>
</dbReference>
<sequence length="955" mass="103518">MANSTERSCSMLVFNDKPITAVEIREALEHGDAETKAAAMRKAITMLLAGEQLPQLFITIVRYVLPSEDHTVQKLLLLYLEAIEKTDPSGKVLPEMILICQNLRNNLQHPNEYIRGVTLRFLCRIKEEEILEPLVPSILANLEHRHSYVRRNAVLAINSLYKLPKGELLLVDAPELIERFLQQEQDLSAKRNAFHMLTSHAPERAVAFLFAHLDALPLWGDILQMAVLELIRKVCVAQPESKGKYIKIILALLQSSSTAVVYECAGTLVALSQAPTAVRAAANCYCQLLVSQSDNNVKLIVLDRLTELKDKHRDVMRDVLLDVLRALSAPNADIRRKTLDLALDLIDTRNIDEVVMVLKKEIVKTQSSSSDASDRGPEYRQMLVGAIHACAAKFPDVASSVVHLLMDFLGDSSTSAALDVVFFVREMCETHPALVPSVLERLRDNFATIRASRVCTCALWVLSEFSSTVEEVRAAIDTIAEGLGPLPLLPAPTADEGGDVGEPKDAARPAGAPAGTVGSKRPAVLADGTYASQAAVLEAPLPSAVGAAAAPNLRALLLGGDFFLGGVVAAALTKLVLRLRALGAPRAATNRAAAQAMLILASILRLGEWEGLPAPLDDDSRDRMVACLEVLARPSPETVKLWLDGCRKAFAALTEDKQSREAAEAAAESAKAVSQPDDLIDFSHLRARRGMSALEVEDAVSSDLARATGLAEAAEESAKRLNRVLQLTGFSDPVYAEAYVTVHQYDIVLDVTVLNRSSDTLQNLTLELATMGDLKLVERLQTHTLAPGASKVIRANIKVSSTETGVIFGNIVYEGGGVAERGVVVLADIHIDIMDYIAPASVADVAFRNMWAEFEWENKVAVNTSISDVRAFLDHIAASTNMRVLTPPRALEGDCGYLAANLYARSVFGEDALVNVSVEKTAEGKLAGYIRIRSKTQGIALSLGDKITLKQRGDS</sequence>
<dbReference type="PANTHER" id="PTHR10635">
    <property type="entry name" value="COATOMER SUBUNIT BETA"/>
    <property type="match status" value="1"/>
</dbReference>
<keyword evidence="16" id="KW-1185">Reference proteome</keyword>
<feature type="region of interest" description="Disordered" evidence="11">
    <location>
        <begin position="491"/>
        <end position="518"/>
    </location>
</feature>
<evidence type="ECO:0000256" key="9">
    <source>
        <dbReference type="ARBA" id="ARBA00023329"/>
    </source>
</evidence>
<evidence type="ECO:0000256" key="10">
    <source>
        <dbReference type="PIRNR" id="PIRNR005727"/>
    </source>
</evidence>
<name>A0A2V0PR00_9CHLO</name>
<dbReference type="STRING" id="307507.A0A2V0PR00"/>
<dbReference type="InterPro" id="IPR016460">
    <property type="entry name" value="COPB1"/>
</dbReference>
<evidence type="ECO:0000313" key="15">
    <source>
        <dbReference type="EMBL" id="GBG00644.1"/>
    </source>
</evidence>
<dbReference type="Proteomes" id="UP000247498">
    <property type="component" value="Unassembled WGS sequence"/>
</dbReference>
<evidence type="ECO:0000256" key="4">
    <source>
        <dbReference type="ARBA" id="ARBA00022737"/>
    </source>
</evidence>
<keyword evidence="2 10" id="KW-0813">Transport</keyword>
<evidence type="ECO:0000313" key="16">
    <source>
        <dbReference type="Proteomes" id="UP000247498"/>
    </source>
</evidence>
<dbReference type="EMBL" id="BDRX01000276">
    <property type="protein sequence ID" value="GBG00644.1"/>
    <property type="molecule type" value="Genomic_DNA"/>
</dbReference>